<dbReference type="InterPro" id="IPR020556">
    <property type="entry name" value="Amidase_CS"/>
</dbReference>
<comment type="caution">
    <text evidence="2">The sequence shown here is derived from an EMBL/GenBank/DDBJ whole genome shotgun (WGS) entry which is preliminary data.</text>
</comment>
<sequence>MSSLTRLTLAQVAQKLKAREVSAVEVLDACLTQVRSTEKQISAYVCVLEDQARAAAQQADADISAGRWKGPLHGVPVAVKDLYDIAGVPTTASSRQRTNWTPQQDCAVVRRLQDAGAVILGKTHTHEFAYGAITPKSRNPWDPGRTPGGSSGGSAATVAACGVYLATGTDTAGSVRIPSSMCNTVGLKPTYGRVSRAGVSSLSWSLDHPGPITRTVEDTALSLQVMAGFDPADRGSLDEPVPSYAEGLGQGVKGLRVGVPKNYFFDRVDPEVESAVRAAIDQLKELGAELVEVEVPMAEQIIPVEFGIMLPEASAYHRTMLRESPELYTADVRILLELGDLVTATDYLQAQRVRTLMQRAVAEMYQRIDVLIAPTLPIPAARSGEEVHTWPDGTVEALVMAYTRFTSFGNVTGLPTLNLPCGFSKDGLPIGMQISGRPLDEKTLLRAGLAYEKATTWHQRHPELIGAG</sequence>
<proteinExistence type="predicted"/>
<organism evidence="2 3">
    <name type="scientific">Comamonas thiooxydans</name>
    <dbReference type="NCBI Taxonomy" id="363952"/>
    <lineage>
        <taxon>Bacteria</taxon>
        <taxon>Pseudomonadati</taxon>
        <taxon>Pseudomonadota</taxon>
        <taxon>Betaproteobacteria</taxon>
        <taxon>Burkholderiales</taxon>
        <taxon>Comamonadaceae</taxon>
        <taxon>Comamonas</taxon>
    </lineage>
</organism>
<dbReference type="InterPro" id="IPR023631">
    <property type="entry name" value="Amidase_dom"/>
</dbReference>
<dbReference type="SUPFAM" id="SSF75304">
    <property type="entry name" value="Amidase signature (AS) enzymes"/>
    <property type="match status" value="1"/>
</dbReference>
<dbReference type="PANTHER" id="PTHR11895">
    <property type="entry name" value="TRANSAMIDASE"/>
    <property type="match status" value="1"/>
</dbReference>
<dbReference type="EMBL" id="AWTP01000172">
    <property type="protein sequence ID" value="KGH03014.1"/>
    <property type="molecule type" value="Genomic_DNA"/>
</dbReference>
<dbReference type="AlphaFoldDB" id="A0A0E3CA99"/>
<dbReference type="Proteomes" id="UP000029549">
    <property type="component" value="Unassembled WGS sequence"/>
</dbReference>
<dbReference type="Gene3D" id="3.90.1300.10">
    <property type="entry name" value="Amidase signature (AS) domain"/>
    <property type="match status" value="1"/>
</dbReference>
<keyword evidence="3" id="KW-1185">Reference proteome</keyword>
<gene>
    <name evidence="2" type="ORF">P608_25820</name>
</gene>
<dbReference type="PROSITE" id="PS00571">
    <property type="entry name" value="AMIDASES"/>
    <property type="match status" value="1"/>
</dbReference>
<dbReference type="Pfam" id="PF01425">
    <property type="entry name" value="Amidase"/>
    <property type="match status" value="1"/>
</dbReference>
<evidence type="ECO:0000313" key="3">
    <source>
        <dbReference type="Proteomes" id="UP000029549"/>
    </source>
</evidence>
<dbReference type="GO" id="GO:0003824">
    <property type="term" value="F:catalytic activity"/>
    <property type="evidence" value="ECO:0007669"/>
    <property type="project" value="InterPro"/>
</dbReference>
<evidence type="ECO:0000313" key="2">
    <source>
        <dbReference type="EMBL" id="KGH03014.1"/>
    </source>
</evidence>
<protein>
    <submittedName>
        <fullName evidence="2">Amidase</fullName>
    </submittedName>
</protein>
<accession>A0A0E3CA99</accession>
<dbReference type="RefSeq" id="WP_012248401.1">
    <property type="nucleotide sequence ID" value="NZ_AWTM01000090.1"/>
</dbReference>
<feature type="domain" description="Amidase" evidence="1">
    <location>
        <begin position="25"/>
        <end position="445"/>
    </location>
</feature>
<evidence type="ECO:0000259" key="1">
    <source>
        <dbReference type="Pfam" id="PF01425"/>
    </source>
</evidence>
<dbReference type="PANTHER" id="PTHR11895:SF176">
    <property type="entry name" value="AMIDASE AMID-RELATED"/>
    <property type="match status" value="1"/>
</dbReference>
<reference evidence="2 3" key="1">
    <citation type="submission" date="2013-09" db="EMBL/GenBank/DDBJ databases">
        <title>High correlation between genotypes and phenotypes of environmental bacteria Comamonas testosteroni strains.</title>
        <authorList>
            <person name="Liu L."/>
            <person name="Zhu W."/>
            <person name="Xia X."/>
            <person name="Xu B."/>
            <person name="Luo M."/>
            <person name="Wang G."/>
        </authorList>
    </citation>
    <scope>NUCLEOTIDE SEQUENCE [LARGE SCALE GENOMIC DNA]</scope>
    <source>
        <strain evidence="2 3">DF2</strain>
    </source>
</reference>
<name>A0A0E3CA99_9BURK</name>
<dbReference type="InterPro" id="IPR036928">
    <property type="entry name" value="AS_sf"/>
</dbReference>
<dbReference type="InterPro" id="IPR000120">
    <property type="entry name" value="Amidase"/>
</dbReference>